<name>A0A2T4BSB0_TRILO</name>
<dbReference type="PANTHER" id="PTHR37538:SF1">
    <property type="entry name" value="BTB DOMAIN-CONTAINING PROTEIN"/>
    <property type="match status" value="1"/>
</dbReference>
<reference evidence="2 3" key="1">
    <citation type="submission" date="2016-07" db="EMBL/GenBank/DDBJ databases">
        <title>Multiple horizontal gene transfer events from other fungi enriched the ability of initially mycotrophic Trichoderma (Ascomycota) to feed on dead plant biomass.</title>
        <authorList>
            <consortium name="DOE Joint Genome Institute"/>
            <person name="Aerts A."/>
            <person name="Atanasova L."/>
            <person name="Chenthamara K."/>
            <person name="Zhang J."/>
            <person name="Grujic M."/>
            <person name="Henrissat B."/>
            <person name="Kuo A."/>
            <person name="Salamov A."/>
            <person name="Lipzen A."/>
            <person name="Labutti K."/>
            <person name="Barry K."/>
            <person name="Miao Y."/>
            <person name="Rahimi M.J."/>
            <person name="Shen Q."/>
            <person name="Grigoriev I.V."/>
            <person name="Kubicek C.P."/>
            <person name="Druzhinina I.S."/>
        </authorList>
    </citation>
    <scope>NUCLEOTIDE SEQUENCE [LARGE SCALE GENOMIC DNA]</scope>
    <source>
        <strain evidence="2 3">ATCC 18648</strain>
    </source>
</reference>
<dbReference type="PANTHER" id="PTHR37538">
    <property type="entry name" value="BTB DOMAIN-CONTAINING PROTEIN"/>
    <property type="match status" value="1"/>
</dbReference>
<dbReference type="STRING" id="983965.A0A2T4BSB0"/>
<feature type="non-terminal residue" evidence="2">
    <location>
        <position position="1"/>
    </location>
</feature>
<evidence type="ECO:0000313" key="3">
    <source>
        <dbReference type="Proteomes" id="UP000240760"/>
    </source>
</evidence>
<sequence>SPYATPSATLQLKDGSRLYVPAHLLARSEGLSSLNGDGEYHLDIPHDVAHVVVHYLYTDEYQCLRPKGSSMNERLAAEFETSIHVYIAARDYKLPLLEELAKAEITKLGSGLGIPLLFNLVKKAYPTPSMNDMWLRNYLKNRLKVLFTDPKELLEWDPIPEEKPTTISDILLKDLLELLRENFASGPKTSTERLHEYQEDPFRGQPVPATDKEQLGLNESEEAQALVANGKVTPEPLKHEIDPENDERGAAKRDVGLTKGEVSI</sequence>
<accession>A0A2T4BSB0</accession>
<protein>
    <recommendedName>
        <fullName evidence="4">BTB domain-containing protein</fullName>
    </recommendedName>
</protein>
<dbReference type="AlphaFoldDB" id="A0A2T4BSB0"/>
<feature type="compositionally biased region" description="Basic and acidic residues" evidence="1">
    <location>
        <begin position="236"/>
        <end position="256"/>
    </location>
</feature>
<proteinExistence type="predicted"/>
<gene>
    <name evidence="2" type="ORF">M440DRAFT_1313934</name>
</gene>
<organism evidence="2 3">
    <name type="scientific">Trichoderma longibrachiatum ATCC 18648</name>
    <dbReference type="NCBI Taxonomy" id="983965"/>
    <lineage>
        <taxon>Eukaryota</taxon>
        <taxon>Fungi</taxon>
        <taxon>Dikarya</taxon>
        <taxon>Ascomycota</taxon>
        <taxon>Pezizomycotina</taxon>
        <taxon>Sordariomycetes</taxon>
        <taxon>Hypocreomycetidae</taxon>
        <taxon>Hypocreales</taxon>
        <taxon>Hypocreaceae</taxon>
        <taxon>Trichoderma</taxon>
    </lineage>
</organism>
<keyword evidence="3" id="KW-1185">Reference proteome</keyword>
<dbReference type="OrthoDB" id="3594103at2759"/>
<feature type="region of interest" description="Disordered" evidence="1">
    <location>
        <begin position="198"/>
        <end position="264"/>
    </location>
</feature>
<dbReference type="EMBL" id="KZ679143">
    <property type="protein sequence ID" value="PTB72188.1"/>
    <property type="molecule type" value="Genomic_DNA"/>
</dbReference>
<dbReference type="Proteomes" id="UP000240760">
    <property type="component" value="Unassembled WGS sequence"/>
</dbReference>
<evidence type="ECO:0000256" key="1">
    <source>
        <dbReference type="SAM" id="MobiDB-lite"/>
    </source>
</evidence>
<feature type="non-terminal residue" evidence="2">
    <location>
        <position position="264"/>
    </location>
</feature>
<evidence type="ECO:0008006" key="4">
    <source>
        <dbReference type="Google" id="ProtNLM"/>
    </source>
</evidence>
<evidence type="ECO:0000313" key="2">
    <source>
        <dbReference type="EMBL" id="PTB72188.1"/>
    </source>
</evidence>